<gene>
    <name evidence="1" type="ORF">C8A00DRAFT_31542</name>
</gene>
<reference evidence="1" key="1">
    <citation type="journal article" date="2023" name="Mol. Phylogenet. Evol.">
        <title>Genome-scale phylogeny and comparative genomics of the fungal order Sordariales.</title>
        <authorList>
            <person name="Hensen N."/>
            <person name="Bonometti L."/>
            <person name="Westerberg I."/>
            <person name="Brannstrom I.O."/>
            <person name="Guillou S."/>
            <person name="Cros-Aarteil S."/>
            <person name="Calhoun S."/>
            <person name="Haridas S."/>
            <person name="Kuo A."/>
            <person name="Mondo S."/>
            <person name="Pangilinan J."/>
            <person name="Riley R."/>
            <person name="LaButti K."/>
            <person name="Andreopoulos B."/>
            <person name="Lipzen A."/>
            <person name="Chen C."/>
            <person name="Yan M."/>
            <person name="Daum C."/>
            <person name="Ng V."/>
            <person name="Clum A."/>
            <person name="Steindorff A."/>
            <person name="Ohm R.A."/>
            <person name="Martin F."/>
            <person name="Silar P."/>
            <person name="Natvig D.O."/>
            <person name="Lalanne C."/>
            <person name="Gautier V."/>
            <person name="Ament-Velasquez S.L."/>
            <person name="Kruys A."/>
            <person name="Hutchinson M.I."/>
            <person name="Powell A.J."/>
            <person name="Barry K."/>
            <person name="Miller A.N."/>
            <person name="Grigoriev I.V."/>
            <person name="Debuchy R."/>
            <person name="Gladieux P."/>
            <person name="Hiltunen Thoren M."/>
            <person name="Johannesson H."/>
        </authorList>
    </citation>
    <scope>NUCLEOTIDE SEQUENCE</scope>
    <source>
        <strain evidence="1">CBS 538.74</strain>
    </source>
</reference>
<evidence type="ECO:0000313" key="1">
    <source>
        <dbReference type="EMBL" id="KAK4155595.1"/>
    </source>
</evidence>
<protein>
    <submittedName>
        <fullName evidence="1">Uncharacterized protein</fullName>
    </submittedName>
</protein>
<sequence>MPTQPPPEQETARTRRMNALFFDKSSSGWFGVSSVKFRVGAPPLRPLPVESVYNARFPPLEGLGFIEKAKEVLAANGLGDDEDADVNFIGRMVPGEPWTTQPTILIGTQWLDSSPKVWETIAIQLKRYVDEMAAPHGFDVAIEIMAPELIQPKYISPALDENLPKLSEDWPTIKDEVVGILELFPATASHMTTISLFRLGYDELVTKANPMTVYVSLDYESDQLGWDPVVQEIQCYLDGFEHDLHVHLEHNVLNHFAFPLVAPNWDEAKIEIQNPRFGFQVNPQYQTAVGPGADIGAARYITRDDQHQVSPLLGTLGCYLEIQREGTPGWTKKAFARDPSPETQNDLDDKIAFFDQDRHLFGKVWAGSGYTRRTKTNGRLDWALIEPISQDRVKGGQGQGQGINVLPDRDEWKSTQLLPRYMPYSPTFGTPLKPPPDGKRNLDQLGKDDLGYKIGTSTGATVGVFNSVQTDCKIGDEKYMGLKNPYSTEYTFIGHAHHSPDGRFGDFGDSGAVVFDEEGRALGLLFTGQSPNQCPPYGINFVIPIEDVFEDIKAFSKGKITGVRIANP</sequence>
<proteinExistence type="predicted"/>
<comment type="caution">
    <text evidence="1">The sequence shown here is derived from an EMBL/GenBank/DDBJ whole genome shotgun (WGS) entry which is preliminary data.</text>
</comment>
<dbReference type="AlphaFoldDB" id="A0AAN6VSG1"/>
<evidence type="ECO:0000313" key="2">
    <source>
        <dbReference type="Proteomes" id="UP001302745"/>
    </source>
</evidence>
<accession>A0AAN6VSG1</accession>
<name>A0AAN6VSG1_9PEZI</name>
<keyword evidence="2" id="KW-1185">Reference proteome</keyword>
<dbReference type="EMBL" id="MU856884">
    <property type="protein sequence ID" value="KAK4155595.1"/>
    <property type="molecule type" value="Genomic_DNA"/>
</dbReference>
<dbReference type="SUPFAM" id="SSF50494">
    <property type="entry name" value="Trypsin-like serine proteases"/>
    <property type="match status" value="1"/>
</dbReference>
<dbReference type="InterPro" id="IPR009003">
    <property type="entry name" value="Peptidase_S1_PA"/>
</dbReference>
<organism evidence="1 2">
    <name type="scientific">Chaetomidium leptoderma</name>
    <dbReference type="NCBI Taxonomy" id="669021"/>
    <lineage>
        <taxon>Eukaryota</taxon>
        <taxon>Fungi</taxon>
        <taxon>Dikarya</taxon>
        <taxon>Ascomycota</taxon>
        <taxon>Pezizomycotina</taxon>
        <taxon>Sordariomycetes</taxon>
        <taxon>Sordariomycetidae</taxon>
        <taxon>Sordariales</taxon>
        <taxon>Chaetomiaceae</taxon>
        <taxon>Chaetomidium</taxon>
    </lineage>
</organism>
<reference evidence="1" key="2">
    <citation type="submission" date="2023-05" db="EMBL/GenBank/DDBJ databases">
        <authorList>
            <consortium name="Lawrence Berkeley National Laboratory"/>
            <person name="Steindorff A."/>
            <person name="Hensen N."/>
            <person name="Bonometti L."/>
            <person name="Westerberg I."/>
            <person name="Brannstrom I.O."/>
            <person name="Guillou S."/>
            <person name="Cros-Aarteil S."/>
            <person name="Calhoun S."/>
            <person name="Haridas S."/>
            <person name="Kuo A."/>
            <person name="Mondo S."/>
            <person name="Pangilinan J."/>
            <person name="Riley R."/>
            <person name="Labutti K."/>
            <person name="Andreopoulos B."/>
            <person name="Lipzen A."/>
            <person name="Chen C."/>
            <person name="Yanf M."/>
            <person name="Daum C."/>
            <person name="Ng V."/>
            <person name="Clum A."/>
            <person name="Ohm R."/>
            <person name="Martin F."/>
            <person name="Silar P."/>
            <person name="Natvig D."/>
            <person name="Lalanne C."/>
            <person name="Gautier V."/>
            <person name="Ament-Velasquez S.L."/>
            <person name="Kruys A."/>
            <person name="Hutchinson M.I."/>
            <person name="Powell A.J."/>
            <person name="Barry K."/>
            <person name="Miller A.N."/>
            <person name="Grigoriev I.V."/>
            <person name="Debuchy R."/>
            <person name="Gladieux P."/>
            <person name="Thoren M.H."/>
            <person name="Johannesson H."/>
        </authorList>
    </citation>
    <scope>NUCLEOTIDE SEQUENCE</scope>
    <source>
        <strain evidence="1">CBS 538.74</strain>
    </source>
</reference>
<dbReference type="Proteomes" id="UP001302745">
    <property type="component" value="Unassembled WGS sequence"/>
</dbReference>